<dbReference type="Proteomes" id="UP000800094">
    <property type="component" value="Unassembled WGS sequence"/>
</dbReference>
<gene>
    <name evidence="2" type="ORF">BU26DRAFT_581778</name>
</gene>
<evidence type="ECO:0000313" key="2">
    <source>
        <dbReference type="EMBL" id="KAF2243553.1"/>
    </source>
</evidence>
<protein>
    <submittedName>
        <fullName evidence="2">Uncharacterized protein</fullName>
    </submittedName>
</protein>
<proteinExistence type="predicted"/>
<name>A0A6A6I0X5_9PLEO</name>
<dbReference type="AlphaFoldDB" id="A0A6A6I0X5"/>
<dbReference type="RefSeq" id="XP_033678557.1">
    <property type="nucleotide sequence ID" value="XM_033834504.1"/>
</dbReference>
<dbReference type="GeneID" id="54587834"/>
<evidence type="ECO:0000256" key="1">
    <source>
        <dbReference type="SAM" id="MobiDB-lite"/>
    </source>
</evidence>
<feature type="compositionally biased region" description="Polar residues" evidence="1">
    <location>
        <begin position="147"/>
        <end position="159"/>
    </location>
</feature>
<feature type="region of interest" description="Disordered" evidence="1">
    <location>
        <begin position="115"/>
        <end position="170"/>
    </location>
</feature>
<reference evidence="2" key="1">
    <citation type="journal article" date="2020" name="Stud. Mycol.">
        <title>101 Dothideomycetes genomes: a test case for predicting lifestyles and emergence of pathogens.</title>
        <authorList>
            <person name="Haridas S."/>
            <person name="Albert R."/>
            <person name="Binder M."/>
            <person name="Bloem J."/>
            <person name="Labutti K."/>
            <person name="Salamov A."/>
            <person name="Andreopoulos B."/>
            <person name="Baker S."/>
            <person name="Barry K."/>
            <person name="Bills G."/>
            <person name="Bluhm B."/>
            <person name="Cannon C."/>
            <person name="Castanera R."/>
            <person name="Culley D."/>
            <person name="Daum C."/>
            <person name="Ezra D."/>
            <person name="Gonzalez J."/>
            <person name="Henrissat B."/>
            <person name="Kuo A."/>
            <person name="Liang C."/>
            <person name="Lipzen A."/>
            <person name="Lutzoni F."/>
            <person name="Magnuson J."/>
            <person name="Mondo S."/>
            <person name="Nolan M."/>
            <person name="Ohm R."/>
            <person name="Pangilinan J."/>
            <person name="Park H.-J."/>
            <person name="Ramirez L."/>
            <person name="Alfaro M."/>
            <person name="Sun H."/>
            <person name="Tritt A."/>
            <person name="Yoshinaga Y."/>
            <person name="Zwiers L.-H."/>
            <person name="Turgeon B."/>
            <person name="Goodwin S."/>
            <person name="Spatafora J."/>
            <person name="Crous P."/>
            <person name="Grigoriev I."/>
        </authorList>
    </citation>
    <scope>NUCLEOTIDE SEQUENCE</scope>
    <source>
        <strain evidence="2">CBS 122368</strain>
    </source>
</reference>
<keyword evidence="3" id="KW-1185">Reference proteome</keyword>
<evidence type="ECO:0000313" key="3">
    <source>
        <dbReference type="Proteomes" id="UP000800094"/>
    </source>
</evidence>
<organism evidence="2 3">
    <name type="scientific">Trematosphaeria pertusa</name>
    <dbReference type="NCBI Taxonomy" id="390896"/>
    <lineage>
        <taxon>Eukaryota</taxon>
        <taxon>Fungi</taxon>
        <taxon>Dikarya</taxon>
        <taxon>Ascomycota</taxon>
        <taxon>Pezizomycotina</taxon>
        <taxon>Dothideomycetes</taxon>
        <taxon>Pleosporomycetidae</taxon>
        <taxon>Pleosporales</taxon>
        <taxon>Massarineae</taxon>
        <taxon>Trematosphaeriaceae</taxon>
        <taxon>Trematosphaeria</taxon>
    </lineage>
</organism>
<feature type="compositionally biased region" description="Basic and acidic residues" evidence="1">
    <location>
        <begin position="120"/>
        <end position="129"/>
    </location>
</feature>
<accession>A0A6A6I0X5</accession>
<sequence length="170" mass="18017">MPGPAYLQPAPTPTLRSAGRAGGGCLSVDVSSMIASHAFGNPSFSLAASTTFVAATSTRLRFQPLLSGCSLRDNGLEDRLRDILLGTITRSLRTLYSRSLCTLLPSLRMMRIPAGLDPNLKPDKNKETNVADSESDGDDTKRGLPQATFTASGDHSPATSGFVDNPFQAF</sequence>
<dbReference type="EMBL" id="ML987205">
    <property type="protein sequence ID" value="KAF2243553.1"/>
    <property type="molecule type" value="Genomic_DNA"/>
</dbReference>